<evidence type="ECO:0000256" key="11">
    <source>
        <dbReference type="ARBA" id="ARBA00022989"/>
    </source>
</evidence>
<dbReference type="EC" id="2.7.13.3" evidence="3"/>
<dbReference type="CDD" id="cd00082">
    <property type="entry name" value="HisKA"/>
    <property type="match status" value="1"/>
</dbReference>
<dbReference type="GO" id="GO:0000155">
    <property type="term" value="F:phosphorelay sensor kinase activity"/>
    <property type="evidence" value="ECO:0007669"/>
    <property type="project" value="InterPro"/>
</dbReference>
<evidence type="ECO:0000313" key="18">
    <source>
        <dbReference type="Proteomes" id="UP000824125"/>
    </source>
</evidence>
<dbReference type="PROSITE" id="PS50109">
    <property type="entry name" value="HIS_KIN"/>
    <property type="match status" value="1"/>
</dbReference>
<dbReference type="Proteomes" id="UP000824125">
    <property type="component" value="Unassembled WGS sequence"/>
</dbReference>
<evidence type="ECO:0000256" key="3">
    <source>
        <dbReference type="ARBA" id="ARBA00012438"/>
    </source>
</evidence>
<dbReference type="EMBL" id="DVNM01000008">
    <property type="protein sequence ID" value="HIU68633.1"/>
    <property type="molecule type" value="Genomic_DNA"/>
</dbReference>
<evidence type="ECO:0000256" key="5">
    <source>
        <dbReference type="ARBA" id="ARBA00022553"/>
    </source>
</evidence>
<comment type="subcellular location">
    <subcellularLocation>
        <location evidence="2">Cell membrane</location>
        <topology evidence="2">Multi-pass membrane protein</topology>
    </subcellularLocation>
</comment>
<gene>
    <name evidence="17" type="ORF">IAD23_01575</name>
</gene>
<keyword evidence="7 14" id="KW-0812">Transmembrane</keyword>
<dbReference type="AlphaFoldDB" id="A0A9D1MT97"/>
<dbReference type="InterPro" id="IPR003660">
    <property type="entry name" value="HAMP_dom"/>
</dbReference>
<evidence type="ECO:0000259" key="15">
    <source>
        <dbReference type="PROSITE" id="PS50109"/>
    </source>
</evidence>
<evidence type="ECO:0000256" key="9">
    <source>
        <dbReference type="ARBA" id="ARBA00022777"/>
    </source>
</evidence>
<evidence type="ECO:0000256" key="1">
    <source>
        <dbReference type="ARBA" id="ARBA00000085"/>
    </source>
</evidence>
<keyword evidence="13 14" id="KW-0472">Membrane</keyword>
<dbReference type="Gene3D" id="1.10.287.130">
    <property type="match status" value="1"/>
</dbReference>
<proteinExistence type="predicted"/>
<protein>
    <recommendedName>
        <fullName evidence="3">histidine kinase</fullName>
        <ecNumber evidence="3">2.7.13.3</ecNumber>
    </recommendedName>
</protein>
<dbReference type="Pfam" id="PF00672">
    <property type="entry name" value="HAMP"/>
    <property type="match status" value="1"/>
</dbReference>
<dbReference type="InterPro" id="IPR003661">
    <property type="entry name" value="HisK_dim/P_dom"/>
</dbReference>
<evidence type="ECO:0000256" key="12">
    <source>
        <dbReference type="ARBA" id="ARBA00023012"/>
    </source>
</evidence>
<keyword evidence="10" id="KW-0067">ATP-binding</keyword>
<dbReference type="Gene3D" id="3.30.565.10">
    <property type="entry name" value="Histidine kinase-like ATPase, C-terminal domain"/>
    <property type="match status" value="1"/>
</dbReference>
<keyword evidence="12" id="KW-0902">Two-component regulatory system</keyword>
<dbReference type="SUPFAM" id="SSF55874">
    <property type="entry name" value="ATPase domain of HSP90 chaperone/DNA topoisomerase II/histidine kinase"/>
    <property type="match status" value="1"/>
</dbReference>
<evidence type="ECO:0000313" key="17">
    <source>
        <dbReference type="EMBL" id="HIU68633.1"/>
    </source>
</evidence>
<name>A0A9D1MT97_9FIRM</name>
<dbReference type="SUPFAM" id="SSF158472">
    <property type="entry name" value="HAMP domain-like"/>
    <property type="match status" value="1"/>
</dbReference>
<keyword evidence="9 17" id="KW-0418">Kinase</keyword>
<evidence type="ECO:0000256" key="2">
    <source>
        <dbReference type="ARBA" id="ARBA00004651"/>
    </source>
</evidence>
<evidence type="ECO:0000256" key="13">
    <source>
        <dbReference type="ARBA" id="ARBA00023136"/>
    </source>
</evidence>
<dbReference type="InterPro" id="IPR036890">
    <property type="entry name" value="HATPase_C_sf"/>
</dbReference>
<dbReference type="SMART" id="SM00388">
    <property type="entry name" value="HisKA"/>
    <property type="match status" value="1"/>
</dbReference>
<keyword evidence="11 14" id="KW-1133">Transmembrane helix</keyword>
<evidence type="ECO:0000256" key="8">
    <source>
        <dbReference type="ARBA" id="ARBA00022741"/>
    </source>
</evidence>
<reference evidence="17" key="1">
    <citation type="submission" date="2020-10" db="EMBL/GenBank/DDBJ databases">
        <authorList>
            <person name="Gilroy R."/>
        </authorList>
    </citation>
    <scope>NUCLEOTIDE SEQUENCE</scope>
    <source>
        <strain evidence="17">CHK176-6737</strain>
    </source>
</reference>
<feature type="domain" description="HAMP" evidence="16">
    <location>
        <begin position="183"/>
        <end position="235"/>
    </location>
</feature>
<dbReference type="InterPro" id="IPR005467">
    <property type="entry name" value="His_kinase_dom"/>
</dbReference>
<evidence type="ECO:0000256" key="14">
    <source>
        <dbReference type="SAM" id="Phobius"/>
    </source>
</evidence>
<keyword evidence="8" id="KW-0547">Nucleotide-binding</keyword>
<feature type="domain" description="Histidine kinase" evidence="15">
    <location>
        <begin position="250"/>
        <end position="449"/>
    </location>
</feature>
<evidence type="ECO:0000256" key="4">
    <source>
        <dbReference type="ARBA" id="ARBA00022475"/>
    </source>
</evidence>
<feature type="transmembrane region" description="Helical" evidence="14">
    <location>
        <begin position="164"/>
        <end position="183"/>
    </location>
</feature>
<keyword evidence="4" id="KW-1003">Cell membrane</keyword>
<sequence>MNIKRNKKKLLYSLRFKLLLVLLAAACAAILCVYGLQSLTNYTVNTYYCSEEKMAAREQRLLHSLRKYVRENEVSAQNISRLAGWTKNHQYVYLSICDEEGYALYESGWWDDGVYEESSYSGAGDSNSSYYDPTELDPVQFADGTYGVSIIEFTELRWLDLGDAFSYILATALFLAIVIFYNTRVNGRIIRLSKEVDAVSNGNLKQHITVAKNDEITALSKNVDQMRNYLILRLEEREEAWEANRELITSMSHDIRTPLTSLLGYIEILEQGQYKDEAQEKQYVEKVKEKILHLKSLSDKLFSYFMIFGSDQLPVQLQRLEAGVCLEQMLGEQLFDLEQKGFTVQMDMQLPHGYMLVDVEMLRRIFDNVFSNIAKYGDLTFPVDVECRVQTSHLCVTVVNKINPVLDKIESSNLGNKICVKIARQLGGSIMFQNTGGLYKVVLYLPFDAAKPNQIEGEKA</sequence>
<dbReference type="PROSITE" id="PS50885">
    <property type="entry name" value="HAMP"/>
    <property type="match status" value="1"/>
</dbReference>
<dbReference type="Gene3D" id="6.10.340.10">
    <property type="match status" value="1"/>
</dbReference>
<dbReference type="InterPro" id="IPR050398">
    <property type="entry name" value="HssS/ArlS-like"/>
</dbReference>
<comment type="catalytic activity">
    <reaction evidence="1">
        <text>ATP + protein L-histidine = ADP + protein N-phospho-L-histidine.</text>
        <dbReference type="EC" id="2.7.13.3"/>
    </reaction>
</comment>
<dbReference type="SMART" id="SM00304">
    <property type="entry name" value="HAMP"/>
    <property type="match status" value="1"/>
</dbReference>
<reference evidence="17" key="2">
    <citation type="journal article" date="2021" name="PeerJ">
        <title>Extensive microbial diversity within the chicken gut microbiome revealed by metagenomics and culture.</title>
        <authorList>
            <person name="Gilroy R."/>
            <person name="Ravi A."/>
            <person name="Getino M."/>
            <person name="Pursley I."/>
            <person name="Horton D.L."/>
            <person name="Alikhan N.F."/>
            <person name="Baker D."/>
            <person name="Gharbi K."/>
            <person name="Hall N."/>
            <person name="Watson M."/>
            <person name="Adriaenssens E.M."/>
            <person name="Foster-Nyarko E."/>
            <person name="Jarju S."/>
            <person name="Secka A."/>
            <person name="Antonio M."/>
            <person name="Oren A."/>
            <person name="Chaudhuri R.R."/>
            <person name="La Ragione R."/>
            <person name="Hildebrand F."/>
            <person name="Pallen M.J."/>
        </authorList>
    </citation>
    <scope>NUCLEOTIDE SEQUENCE</scope>
    <source>
        <strain evidence="17">CHK176-6737</strain>
    </source>
</reference>
<dbReference type="CDD" id="cd06225">
    <property type="entry name" value="HAMP"/>
    <property type="match status" value="1"/>
</dbReference>
<accession>A0A9D1MT97</accession>
<evidence type="ECO:0000259" key="16">
    <source>
        <dbReference type="PROSITE" id="PS50885"/>
    </source>
</evidence>
<dbReference type="PANTHER" id="PTHR45528:SF1">
    <property type="entry name" value="SENSOR HISTIDINE KINASE CPXA"/>
    <property type="match status" value="1"/>
</dbReference>
<dbReference type="Pfam" id="PF00512">
    <property type="entry name" value="HisKA"/>
    <property type="match status" value="1"/>
</dbReference>
<evidence type="ECO:0000256" key="6">
    <source>
        <dbReference type="ARBA" id="ARBA00022679"/>
    </source>
</evidence>
<dbReference type="SUPFAM" id="SSF47384">
    <property type="entry name" value="Homodimeric domain of signal transducing histidine kinase"/>
    <property type="match status" value="1"/>
</dbReference>
<dbReference type="PANTHER" id="PTHR45528">
    <property type="entry name" value="SENSOR HISTIDINE KINASE CPXA"/>
    <property type="match status" value="1"/>
</dbReference>
<comment type="caution">
    <text evidence="17">The sequence shown here is derived from an EMBL/GenBank/DDBJ whole genome shotgun (WGS) entry which is preliminary data.</text>
</comment>
<keyword evidence="6" id="KW-0808">Transferase</keyword>
<organism evidence="17 18">
    <name type="scientific">Candidatus Scybalenecus merdavium</name>
    <dbReference type="NCBI Taxonomy" id="2840939"/>
    <lineage>
        <taxon>Bacteria</taxon>
        <taxon>Bacillati</taxon>
        <taxon>Bacillota</taxon>
        <taxon>Clostridia</taxon>
        <taxon>Eubacteriales</taxon>
        <taxon>Oscillospiraceae</taxon>
        <taxon>Oscillospiraceae incertae sedis</taxon>
        <taxon>Candidatus Scybalenecus</taxon>
    </lineage>
</organism>
<evidence type="ECO:0000256" key="7">
    <source>
        <dbReference type="ARBA" id="ARBA00022692"/>
    </source>
</evidence>
<dbReference type="GO" id="GO:0005886">
    <property type="term" value="C:plasma membrane"/>
    <property type="evidence" value="ECO:0007669"/>
    <property type="project" value="UniProtKB-SubCell"/>
</dbReference>
<keyword evidence="5" id="KW-0597">Phosphoprotein</keyword>
<dbReference type="InterPro" id="IPR036097">
    <property type="entry name" value="HisK_dim/P_sf"/>
</dbReference>
<dbReference type="GO" id="GO:0005524">
    <property type="term" value="F:ATP binding"/>
    <property type="evidence" value="ECO:0007669"/>
    <property type="project" value="UniProtKB-KW"/>
</dbReference>
<evidence type="ECO:0000256" key="10">
    <source>
        <dbReference type="ARBA" id="ARBA00022840"/>
    </source>
</evidence>